<dbReference type="EMBL" id="JALNTZ010000010">
    <property type="protein sequence ID" value="KAJ3639414.1"/>
    <property type="molecule type" value="Genomic_DNA"/>
</dbReference>
<dbReference type="AlphaFoldDB" id="A0AA38M1G5"/>
<evidence type="ECO:0000313" key="1">
    <source>
        <dbReference type="EMBL" id="KAJ3639414.1"/>
    </source>
</evidence>
<accession>A0AA38M1G5</accession>
<organism evidence="1 2">
    <name type="scientific">Zophobas morio</name>
    <dbReference type="NCBI Taxonomy" id="2755281"/>
    <lineage>
        <taxon>Eukaryota</taxon>
        <taxon>Metazoa</taxon>
        <taxon>Ecdysozoa</taxon>
        <taxon>Arthropoda</taxon>
        <taxon>Hexapoda</taxon>
        <taxon>Insecta</taxon>
        <taxon>Pterygota</taxon>
        <taxon>Neoptera</taxon>
        <taxon>Endopterygota</taxon>
        <taxon>Coleoptera</taxon>
        <taxon>Polyphaga</taxon>
        <taxon>Cucujiformia</taxon>
        <taxon>Tenebrionidae</taxon>
        <taxon>Zophobas</taxon>
    </lineage>
</organism>
<sequence>MLNCVTESCVDVFDIQVNLTVSEHLKGASPVQSFNPITPLGSMVWLRRRPADPHEVRCLKWDSVRGENVKTVVYNLRASVPYHYHKQVLGNVLGSP</sequence>
<protein>
    <submittedName>
        <fullName evidence="1">Uncharacterized protein</fullName>
    </submittedName>
</protein>
<gene>
    <name evidence="1" type="ORF">Zmor_002775</name>
</gene>
<reference evidence="1" key="1">
    <citation type="journal article" date="2023" name="G3 (Bethesda)">
        <title>Whole genome assemblies of Zophobas morio and Tenebrio molitor.</title>
        <authorList>
            <person name="Kaur S."/>
            <person name="Stinson S.A."/>
            <person name="diCenzo G.C."/>
        </authorList>
    </citation>
    <scope>NUCLEOTIDE SEQUENCE</scope>
    <source>
        <strain evidence="1">QUZm001</strain>
    </source>
</reference>
<keyword evidence="2" id="KW-1185">Reference proteome</keyword>
<comment type="caution">
    <text evidence="1">The sequence shown here is derived from an EMBL/GenBank/DDBJ whole genome shotgun (WGS) entry which is preliminary data.</text>
</comment>
<proteinExistence type="predicted"/>
<name>A0AA38M1G5_9CUCU</name>
<dbReference type="Proteomes" id="UP001168821">
    <property type="component" value="Unassembled WGS sequence"/>
</dbReference>
<evidence type="ECO:0000313" key="2">
    <source>
        <dbReference type="Proteomes" id="UP001168821"/>
    </source>
</evidence>